<dbReference type="FunFam" id="2.60.40.10:FF:000310">
    <property type="entry name" value="Down syndrome cell adhesion molecule, isoform D"/>
    <property type="match status" value="1"/>
</dbReference>
<dbReference type="GO" id="GO:0030154">
    <property type="term" value="P:cell differentiation"/>
    <property type="evidence" value="ECO:0007669"/>
    <property type="project" value="UniProtKB-ARBA"/>
</dbReference>
<feature type="compositionally biased region" description="Polar residues" evidence="15">
    <location>
        <begin position="1778"/>
        <end position="1802"/>
    </location>
</feature>
<evidence type="ECO:0000256" key="11">
    <source>
        <dbReference type="ARBA" id="ARBA00023157"/>
    </source>
</evidence>
<organism evidence="19 20">
    <name type="scientific">Oedothorax gibbosus</name>
    <dbReference type="NCBI Taxonomy" id="931172"/>
    <lineage>
        <taxon>Eukaryota</taxon>
        <taxon>Metazoa</taxon>
        <taxon>Ecdysozoa</taxon>
        <taxon>Arthropoda</taxon>
        <taxon>Chelicerata</taxon>
        <taxon>Arachnida</taxon>
        <taxon>Araneae</taxon>
        <taxon>Araneomorphae</taxon>
        <taxon>Entelegynae</taxon>
        <taxon>Araneoidea</taxon>
        <taxon>Linyphiidae</taxon>
        <taxon>Erigoninae</taxon>
        <taxon>Oedothorax</taxon>
    </lineage>
</organism>
<dbReference type="Proteomes" id="UP000827092">
    <property type="component" value="Unassembled WGS sequence"/>
</dbReference>
<feature type="domain" description="Ig-like" evidence="17">
    <location>
        <begin position="295"/>
        <end position="386"/>
    </location>
</feature>
<evidence type="ECO:0000256" key="6">
    <source>
        <dbReference type="ARBA" id="ARBA00022889"/>
    </source>
</evidence>
<feature type="domain" description="Ig-like" evidence="17">
    <location>
        <begin position="672"/>
        <end position="761"/>
    </location>
</feature>
<dbReference type="InterPro" id="IPR036116">
    <property type="entry name" value="FN3_sf"/>
</dbReference>
<keyword evidence="3 16" id="KW-0812">Transmembrane</keyword>
<reference evidence="19 20" key="1">
    <citation type="journal article" date="2022" name="Nat. Ecol. Evol.">
        <title>A masculinizing supergene underlies an exaggerated male reproductive morph in a spider.</title>
        <authorList>
            <person name="Hendrickx F."/>
            <person name="De Corte Z."/>
            <person name="Sonet G."/>
            <person name="Van Belleghem S.M."/>
            <person name="Kostlbacher S."/>
            <person name="Vangestel C."/>
        </authorList>
    </citation>
    <scope>NUCLEOTIDE SEQUENCE [LARGE SCALE GENOMIC DNA]</scope>
    <source>
        <strain evidence="19">W744_W776</strain>
    </source>
</reference>
<feature type="compositionally biased region" description="Basic and acidic residues" evidence="15">
    <location>
        <begin position="1885"/>
        <end position="1894"/>
    </location>
</feature>
<feature type="domain" description="Ig-like" evidence="17">
    <location>
        <begin position="581"/>
        <end position="667"/>
    </location>
</feature>
<keyword evidence="20" id="KW-1185">Reference proteome</keyword>
<evidence type="ECO:0000256" key="8">
    <source>
        <dbReference type="ARBA" id="ARBA00022989"/>
    </source>
</evidence>
<evidence type="ECO:0000256" key="5">
    <source>
        <dbReference type="ARBA" id="ARBA00022737"/>
    </source>
</evidence>
<dbReference type="FunFam" id="2.60.40.10:FF:000093">
    <property type="entry name" value="Down syndrome cell adhesion molecule, isoform B"/>
    <property type="match status" value="1"/>
</dbReference>
<dbReference type="InterPro" id="IPR013783">
    <property type="entry name" value="Ig-like_fold"/>
</dbReference>
<comment type="caution">
    <text evidence="19">The sequence shown here is derived from an EMBL/GenBank/DDBJ whole genome shotgun (WGS) entry which is preliminary data.</text>
</comment>
<feature type="region of interest" description="Disordered" evidence="15">
    <location>
        <begin position="1733"/>
        <end position="2086"/>
    </location>
</feature>
<dbReference type="InterPro" id="IPR056754">
    <property type="entry name" value="DSCAM/DSCAML_C"/>
</dbReference>
<dbReference type="FunFam" id="2.60.40.10:FF:000032">
    <property type="entry name" value="palladin isoform X1"/>
    <property type="match status" value="2"/>
</dbReference>
<dbReference type="SUPFAM" id="SSF48726">
    <property type="entry name" value="Immunoglobulin"/>
    <property type="match status" value="10"/>
</dbReference>
<dbReference type="FunFam" id="2.60.40.10:FF:000104">
    <property type="entry name" value="Down syndrome cell adhesion molecule b"/>
    <property type="match status" value="1"/>
</dbReference>
<dbReference type="PROSITE" id="PS50853">
    <property type="entry name" value="FN3"/>
    <property type="match status" value="6"/>
</dbReference>
<dbReference type="InterPro" id="IPR007110">
    <property type="entry name" value="Ig-like_dom"/>
</dbReference>
<feature type="domain" description="Fibronectin type-III" evidence="18">
    <location>
        <begin position="1269"/>
        <end position="1363"/>
    </location>
</feature>
<feature type="compositionally biased region" description="Polar residues" evidence="15">
    <location>
        <begin position="1847"/>
        <end position="1884"/>
    </location>
</feature>
<feature type="compositionally biased region" description="Basic and acidic residues" evidence="15">
    <location>
        <begin position="1988"/>
        <end position="2002"/>
    </location>
</feature>
<feature type="domain" description="Fibronectin type-III" evidence="18">
    <location>
        <begin position="1455"/>
        <end position="1547"/>
    </location>
</feature>
<evidence type="ECO:0000256" key="1">
    <source>
        <dbReference type="ARBA" id="ARBA00004251"/>
    </source>
</evidence>
<feature type="compositionally biased region" description="Low complexity" evidence="15">
    <location>
        <begin position="1911"/>
        <end position="1920"/>
    </location>
</feature>
<evidence type="ECO:0000259" key="18">
    <source>
        <dbReference type="PROSITE" id="PS50853"/>
    </source>
</evidence>
<dbReference type="CDD" id="cd00096">
    <property type="entry name" value="Ig"/>
    <property type="match status" value="1"/>
</dbReference>
<evidence type="ECO:0000256" key="9">
    <source>
        <dbReference type="ARBA" id="ARBA00023018"/>
    </source>
</evidence>
<dbReference type="PANTHER" id="PTHR44170">
    <property type="entry name" value="PROTEIN SIDEKICK"/>
    <property type="match status" value="1"/>
</dbReference>
<evidence type="ECO:0000256" key="12">
    <source>
        <dbReference type="ARBA" id="ARBA00023180"/>
    </source>
</evidence>
<dbReference type="Pfam" id="PF00047">
    <property type="entry name" value="ig"/>
    <property type="match status" value="1"/>
</dbReference>
<proteinExistence type="predicted"/>
<dbReference type="PROSITE" id="PS50835">
    <property type="entry name" value="IG_LIKE"/>
    <property type="match status" value="10"/>
</dbReference>
<dbReference type="FunFam" id="2.60.40.10:FF:000324">
    <property type="entry name" value="Down syndrome cell adhesion molecule, isoform D"/>
    <property type="match status" value="1"/>
</dbReference>
<feature type="compositionally biased region" description="Low complexity" evidence="15">
    <location>
        <begin position="2004"/>
        <end position="2017"/>
    </location>
</feature>
<dbReference type="SMART" id="SM00409">
    <property type="entry name" value="IG"/>
    <property type="match status" value="11"/>
</dbReference>
<dbReference type="Pfam" id="PF07679">
    <property type="entry name" value="I-set"/>
    <property type="match status" value="5"/>
</dbReference>
<name>A0AAV6UEY9_9ARAC</name>
<feature type="compositionally biased region" description="Polar residues" evidence="15">
    <location>
        <begin position="2031"/>
        <end position="2051"/>
    </location>
</feature>
<evidence type="ECO:0000256" key="3">
    <source>
        <dbReference type="ARBA" id="ARBA00022692"/>
    </source>
</evidence>
<keyword evidence="13" id="KW-0393">Immunoglobulin domain</keyword>
<feature type="compositionally biased region" description="Polar residues" evidence="15">
    <location>
        <begin position="1948"/>
        <end position="1976"/>
    </location>
</feature>
<dbReference type="Pfam" id="PF00041">
    <property type="entry name" value="fn3"/>
    <property type="match status" value="5"/>
</dbReference>
<evidence type="ECO:0000256" key="10">
    <source>
        <dbReference type="ARBA" id="ARBA00023136"/>
    </source>
</evidence>
<evidence type="ECO:0000256" key="14">
    <source>
        <dbReference type="ARBA" id="ARBA00034103"/>
    </source>
</evidence>
<sequence length="2086" mass="229416">MGHSRFPGTAPGSKILVAGIAFQGVGCGVGVCVRWRPPWHPEERGPSSRSRQWPPLTNMIRDNWPILLLLLATVTGFESGMEKRMGPVFISEPPSQVDFLNTTGASVDCLAYGNPSPRVRWRLRDGSPADSVPGLRQTLPNGTLVLWPFRPEHYRQDVHADVYRCEAANVVGTVLSRDVHVRGVVKQYYEVQVYDEYVIRGNTAVLTCHVPSFVKDYVTVTSWIRDDVLTVASTVHEGGRYSVFPSGELHIRNVTPDDGSMSYRCQTSHRLTHEIIVSATSGRLIVTDSSGTVPPRVTDSRTALSAVQGDVVELPCAAQGFPVPRYSWYKYAGRNNSQLLPVYHDPRMSQLSGSLLVRQVSLEDGGKYVCLISNSAGEERTEMLLIVTAHLTAHIQPQQQTIDVGRPAKFNCSFSGHPVSGVSWFRDGSPLYEDGARIKLASRILLTITAVQREDSGMYQCFVFNEVESAQGTAQLLLGDAAPVFHYVFTEETLQPGPFISLKCVASGNPLPQITWTLDGSLLPEDQRFRVGDYITMQGRVVSYVNVTSVRVEDGGEYECHARSTSGMVSHAARLNVYGLPFIRPMRDVSAVAGESLVLRCHVAGYPIDTITWHRGSSRLPINRRQEVFPNGTLIIQDVQRGVDDGTYKCKAWNKQGQNAFGTVRVHVMVRPVIDPFLFPKNLQEGMRSRLVCTVIQGDPPFVISWKKDERSIEPGLGVVIRNDEFSSDLTFSSVTPRHNGNYTCIVSNAAASVIHTAMLVVDVPPRWHVEPRDTSVVSGRNVRIDCLADGFPAPVITWERGSANSPRHYSAIASGPHYEVYANGSLLIKNAQEEDAGYYLCQASNGIASGLSKVVFLTIHVPPRFDTKFRSETARKGELVRLKCESAGDHPMTIAWNIDKQPLTPAEDPRRYDLKELVDKKRMSSEITIKSAERRDSALFTCLVRNAFGQDDMNIRLIVQEPPEPPRDVRVLEHKSRTAKISWSSPFNGNSAIIRYLVQCKSESGDWDSGIQNITTGSEESSISLRGLRPARTYFCRVRAENSVGLGDPSEAVTVVTVEEVPGGPPLEVKAEAVDSQSVRVTWRPPDLDLWNGPIKGYYVGYKVFESTDSYLYKTLEVGQGTREEVLLTQLHKFTSYSVLVQAYNAMGAGPRSDEVIVRTLEDVPGQAPREVKCASPSSQSLHISWSAPPPPSIHGVLQGYKVLFRPAETLAGDEEYEERTVSEQEIKLTNLHKFTNYTVIIMAFTQKGFGVRSDPIFCSTLEDVPGAPADIKAVVMSSDTILVSWKPPLHSNGLITKFILCWRSLASGAKNESVIRVPSNQYQYKVSGLPDKSRHEFWVTASTTRGEGEPTRVVSQTTSSRVPARIMDFGESIITVPGDKVVLTCQAVGSPVPKREWKLRGEPLPKIHKIEVHSDGALIIRKLQVSDSGNYSCRVQNRHGADEIIYALAVTVPSHAPQVKVLSTTANSVLLELPQSRERAIARGHELHYKPEGGEWLQRRLLSKNHTYKLEGLECGIKYQLYVVPLTSEGKGERSNPISFKTQGSAPVAPKQEDLISTNATHLVLHLSAWANAGQTSCPVERIRVEYRPHSQGRWSVLAERARPDQQLVVPDLAAETWYVVKVVGTSAAGSTAAEYDVITLTNAHAFPIPDHGHQGHMPSATSFFEDTTTLVSMASSGVVLIAGIVAVVCLVMYKRRRNTGHHYRGTASHKSASRSDVATTTALMAHIDKKTGRSESSNRHSHSHSHSHSSSHNQQSHNNRDLPSYFSSPVRKVAPTSSAPQSRQNSQQAGPSTSHSSHSVPEYEDEIAPYATFQLPPPPGEDDPGEAEEFKTFSMHHGEAPYLTKSSLDPPSSKSGKASEELYQSQAPNSHSLTSGSSNQEELLRAYEYARRHPPPPIQYDNGHTRSHTSGTGTTESEATDPGIRQFSGTPPKPNERRQGACLTPGTQTGASGQNTDSSSTSDEATPVNTPHQTRVIPAGFGALPRDRSRSSWAGEKKARQAAASTKKASSSSKGIKKGLSSDESDSESTIYTFSRPETTRGSSGNDQSETECDNRERAARVSRGFPRRPPQRSQVKSDIIDC</sequence>
<dbReference type="InterPro" id="IPR013098">
    <property type="entry name" value="Ig_I-set"/>
</dbReference>
<dbReference type="SMART" id="SM00408">
    <property type="entry name" value="IGc2"/>
    <property type="match status" value="10"/>
</dbReference>
<dbReference type="InterPro" id="IPR013106">
    <property type="entry name" value="Ig_V-set"/>
</dbReference>
<dbReference type="PANTHER" id="PTHR44170:SF56">
    <property type="entry name" value="FIBRONECTIN TYPE-III DOMAIN-CONTAINING PROTEIN"/>
    <property type="match status" value="1"/>
</dbReference>
<dbReference type="GO" id="GO:0098609">
    <property type="term" value="P:cell-cell adhesion"/>
    <property type="evidence" value="ECO:0007669"/>
    <property type="project" value="TreeGrafter"/>
</dbReference>
<keyword evidence="8 16" id="KW-1133">Transmembrane helix</keyword>
<dbReference type="EMBL" id="JAFNEN010000468">
    <property type="protein sequence ID" value="KAG8182319.1"/>
    <property type="molecule type" value="Genomic_DNA"/>
</dbReference>
<feature type="domain" description="Ig-like" evidence="17">
    <location>
        <begin position="766"/>
        <end position="859"/>
    </location>
</feature>
<protein>
    <recommendedName>
        <fullName evidence="21">Down syndrome cell adhesion molecule-like protein Dscam2</fullName>
    </recommendedName>
</protein>
<gene>
    <name evidence="19" type="ORF">JTE90_004089</name>
</gene>
<dbReference type="FunFam" id="2.60.40.10:FF:000333">
    <property type="entry name" value="Down syndrome cell adhesion molecule"/>
    <property type="match status" value="1"/>
</dbReference>
<evidence type="ECO:0008006" key="21">
    <source>
        <dbReference type="Google" id="ProtNLM"/>
    </source>
</evidence>
<dbReference type="SUPFAM" id="SSF49265">
    <property type="entry name" value="Fibronectin type III"/>
    <property type="match status" value="3"/>
</dbReference>
<feature type="domain" description="Ig-like" evidence="17">
    <location>
        <begin position="186"/>
        <end position="278"/>
    </location>
</feature>
<evidence type="ECO:0000256" key="7">
    <source>
        <dbReference type="ARBA" id="ARBA00022902"/>
    </source>
</evidence>
<feature type="domain" description="Ig-like" evidence="17">
    <location>
        <begin position="87"/>
        <end position="176"/>
    </location>
</feature>
<feature type="domain" description="Ig-like" evidence="17">
    <location>
        <begin position="1365"/>
        <end position="1453"/>
    </location>
</feature>
<dbReference type="InterPro" id="IPR003961">
    <property type="entry name" value="FN3_dom"/>
</dbReference>
<feature type="compositionally biased region" description="Basic and acidic residues" evidence="15">
    <location>
        <begin position="1831"/>
        <end position="1842"/>
    </location>
</feature>
<dbReference type="CDD" id="cd20958">
    <property type="entry name" value="IgI_5_Dscam"/>
    <property type="match status" value="1"/>
</dbReference>
<dbReference type="FunFam" id="2.60.40.10:FF:000120">
    <property type="entry name" value="Down syndrome cell adhesion molecule like 1"/>
    <property type="match status" value="1"/>
</dbReference>
<dbReference type="CDD" id="cd20956">
    <property type="entry name" value="IgI_4_Dscam"/>
    <property type="match status" value="1"/>
</dbReference>
<dbReference type="InterPro" id="IPR003598">
    <property type="entry name" value="Ig_sub2"/>
</dbReference>
<keyword evidence="2" id="KW-1003">Cell membrane</keyword>
<keyword evidence="10 16" id="KW-0472">Membrane</keyword>
<evidence type="ECO:0000256" key="16">
    <source>
        <dbReference type="SAM" id="Phobius"/>
    </source>
</evidence>
<feature type="transmembrane region" description="Helical" evidence="16">
    <location>
        <begin position="1673"/>
        <end position="1696"/>
    </location>
</feature>
<feature type="domain" description="Ig-like" evidence="17">
    <location>
        <begin position="389"/>
        <end position="477"/>
    </location>
</feature>
<dbReference type="InterPro" id="IPR013151">
    <property type="entry name" value="Immunoglobulin_dom"/>
</dbReference>
<keyword evidence="9" id="KW-0770">Synapse</keyword>
<comment type="subcellular location">
    <subcellularLocation>
        <location evidence="1">Cell membrane</location>
        <topology evidence="1">Single-pass type I membrane protein</topology>
    </subcellularLocation>
    <subcellularLocation>
        <location evidence="14">Synapse</location>
    </subcellularLocation>
</comment>
<feature type="domain" description="Fibronectin type-III" evidence="18">
    <location>
        <begin position="1066"/>
        <end position="1164"/>
    </location>
</feature>
<dbReference type="Pfam" id="PF25059">
    <property type="entry name" value="FN3_DSCAM-DSCAML_C"/>
    <property type="match status" value="1"/>
</dbReference>
<keyword evidence="12" id="KW-0325">Glycoprotein</keyword>
<evidence type="ECO:0000313" key="20">
    <source>
        <dbReference type="Proteomes" id="UP000827092"/>
    </source>
</evidence>
<dbReference type="Gene3D" id="2.60.40.10">
    <property type="entry name" value="Immunoglobulins"/>
    <property type="match status" value="16"/>
</dbReference>
<dbReference type="SMART" id="SM00060">
    <property type="entry name" value="FN3"/>
    <property type="match status" value="6"/>
</dbReference>
<feature type="domain" description="Ig-like" evidence="17">
    <location>
        <begin position="483"/>
        <end position="576"/>
    </location>
</feature>
<accession>A0AAV6UEY9</accession>
<evidence type="ECO:0000313" key="19">
    <source>
        <dbReference type="EMBL" id="KAG8182319.1"/>
    </source>
</evidence>
<feature type="domain" description="Fibronectin type-III" evidence="18">
    <location>
        <begin position="1548"/>
        <end position="1648"/>
    </location>
</feature>
<keyword evidence="7" id="KW-0524">Neurogenesis</keyword>
<evidence type="ECO:0000259" key="17">
    <source>
        <dbReference type="PROSITE" id="PS50835"/>
    </source>
</evidence>
<keyword evidence="11" id="KW-1015">Disulfide bond</keyword>
<feature type="domain" description="Fibronectin type-III" evidence="18">
    <location>
        <begin position="1169"/>
        <end position="1265"/>
    </location>
</feature>
<keyword evidence="5" id="KW-0677">Repeat</keyword>
<evidence type="ECO:0000256" key="2">
    <source>
        <dbReference type="ARBA" id="ARBA00022475"/>
    </source>
</evidence>
<keyword evidence="6" id="KW-0130">Cell adhesion</keyword>
<feature type="domain" description="Fibronectin type-III" evidence="18">
    <location>
        <begin position="966"/>
        <end position="1061"/>
    </location>
</feature>
<dbReference type="FunFam" id="2.60.40.10:FF:000017">
    <property type="entry name" value="Down syndrome cell adhesion molecule b"/>
    <property type="match status" value="1"/>
</dbReference>
<dbReference type="GO" id="GO:0005886">
    <property type="term" value="C:plasma membrane"/>
    <property type="evidence" value="ECO:0007669"/>
    <property type="project" value="UniProtKB-SubCell"/>
</dbReference>
<evidence type="ECO:0000256" key="15">
    <source>
        <dbReference type="SAM" id="MobiDB-lite"/>
    </source>
</evidence>
<feature type="compositionally biased region" description="Basic residues" evidence="15">
    <location>
        <begin position="1742"/>
        <end position="1752"/>
    </location>
</feature>
<dbReference type="Pfam" id="PF13927">
    <property type="entry name" value="Ig_3"/>
    <property type="match status" value="3"/>
</dbReference>
<dbReference type="GO" id="GO:0045202">
    <property type="term" value="C:synapse"/>
    <property type="evidence" value="ECO:0007669"/>
    <property type="project" value="UniProtKB-SubCell"/>
</dbReference>
<evidence type="ECO:0000256" key="13">
    <source>
        <dbReference type="ARBA" id="ARBA00023319"/>
    </source>
</evidence>
<keyword evidence="4" id="KW-0732">Signal</keyword>
<dbReference type="FunFam" id="2.60.40.10:FF:000719">
    <property type="entry name" value="nephrin isoform X1"/>
    <property type="match status" value="1"/>
</dbReference>
<dbReference type="GO" id="GO:0007399">
    <property type="term" value="P:nervous system development"/>
    <property type="evidence" value="ECO:0007669"/>
    <property type="project" value="UniProtKB-KW"/>
</dbReference>
<dbReference type="InterPro" id="IPR003599">
    <property type="entry name" value="Ig_sub"/>
</dbReference>
<dbReference type="GO" id="GO:0009653">
    <property type="term" value="P:anatomical structure morphogenesis"/>
    <property type="evidence" value="ECO:0007669"/>
    <property type="project" value="UniProtKB-ARBA"/>
</dbReference>
<evidence type="ECO:0000256" key="4">
    <source>
        <dbReference type="ARBA" id="ARBA00022729"/>
    </source>
</evidence>
<dbReference type="SMART" id="SM00406">
    <property type="entry name" value="IGv"/>
    <property type="match status" value="3"/>
</dbReference>
<dbReference type="InterPro" id="IPR036179">
    <property type="entry name" value="Ig-like_dom_sf"/>
</dbReference>
<feature type="domain" description="Ig-like" evidence="17">
    <location>
        <begin position="864"/>
        <end position="957"/>
    </location>
</feature>
<dbReference type="CDD" id="cd00063">
    <property type="entry name" value="FN3"/>
    <property type="match status" value="6"/>
</dbReference>